<keyword evidence="3" id="KW-0050">Antiport</keyword>
<evidence type="ECO:0000256" key="4">
    <source>
        <dbReference type="ARBA" id="ARBA00022475"/>
    </source>
</evidence>
<dbReference type="AlphaFoldDB" id="A0A918KPJ6"/>
<feature type="transmembrane region" description="Helical" evidence="10">
    <location>
        <begin position="105"/>
        <end position="130"/>
    </location>
</feature>
<feature type="transmembrane region" description="Helical" evidence="10">
    <location>
        <begin position="200"/>
        <end position="225"/>
    </location>
</feature>
<dbReference type="InterPro" id="IPR002528">
    <property type="entry name" value="MATE_fam"/>
</dbReference>
<comment type="caution">
    <text evidence="11">The sequence shown here is derived from an EMBL/GenBank/DDBJ whole genome shotgun (WGS) entry which is preliminary data.</text>
</comment>
<feature type="transmembrane region" description="Helical" evidence="10">
    <location>
        <begin position="331"/>
        <end position="359"/>
    </location>
</feature>
<dbReference type="GO" id="GO:0005886">
    <property type="term" value="C:plasma membrane"/>
    <property type="evidence" value="ECO:0007669"/>
    <property type="project" value="UniProtKB-SubCell"/>
</dbReference>
<feature type="transmembrane region" description="Helical" evidence="10">
    <location>
        <begin position="172"/>
        <end position="194"/>
    </location>
</feature>
<organism evidence="11 12">
    <name type="scientific">Litorimonas cladophorae</name>
    <dbReference type="NCBI Taxonomy" id="1220491"/>
    <lineage>
        <taxon>Bacteria</taxon>
        <taxon>Pseudomonadati</taxon>
        <taxon>Pseudomonadota</taxon>
        <taxon>Alphaproteobacteria</taxon>
        <taxon>Maricaulales</taxon>
        <taxon>Robiginitomaculaceae</taxon>
    </lineage>
</organism>
<dbReference type="InterPro" id="IPR048279">
    <property type="entry name" value="MdtK-like"/>
</dbReference>
<evidence type="ECO:0000256" key="8">
    <source>
        <dbReference type="ARBA" id="ARBA00023136"/>
    </source>
</evidence>
<feature type="transmembrane region" description="Helical" evidence="10">
    <location>
        <begin position="404"/>
        <end position="423"/>
    </location>
</feature>
<evidence type="ECO:0000313" key="12">
    <source>
        <dbReference type="Proteomes" id="UP000600865"/>
    </source>
</evidence>
<proteinExistence type="predicted"/>
<keyword evidence="7" id="KW-0406">Ion transport</keyword>
<dbReference type="NCBIfam" id="TIGR00797">
    <property type="entry name" value="matE"/>
    <property type="match status" value="1"/>
</dbReference>
<dbReference type="PIRSF" id="PIRSF006603">
    <property type="entry name" value="DinF"/>
    <property type="match status" value="1"/>
</dbReference>
<keyword evidence="12" id="KW-1185">Reference proteome</keyword>
<dbReference type="PANTHER" id="PTHR43298:SF2">
    <property type="entry name" value="FMN_FAD EXPORTER YEEO-RELATED"/>
    <property type="match status" value="1"/>
</dbReference>
<dbReference type="Proteomes" id="UP000600865">
    <property type="component" value="Unassembled WGS sequence"/>
</dbReference>
<dbReference type="RefSeq" id="WP_189585551.1">
    <property type="nucleotide sequence ID" value="NZ_BMYV01000002.1"/>
</dbReference>
<evidence type="ECO:0000256" key="9">
    <source>
        <dbReference type="ARBA" id="ARBA00031636"/>
    </source>
</evidence>
<feature type="transmembrane region" description="Helical" evidence="10">
    <location>
        <begin position="435"/>
        <end position="456"/>
    </location>
</feature>
<gene>
    <name evidence="11" type="ORF">GCM10011309_21500</name>
</gene>
<feature type="transmembrane region" description="Helical" evidence="10">
    <location>
        <begin position="285"/>
        <end position="310"/>
    </location>
</feature>
<name>A0A918KPJ6_9PROT</name>
<feature type="transmembrane region" description="Helical" evidence="10">
    <location>
        <begin position="371"/>
        <end position="392"/>
    </location>
</feature>
<evidence type="ECO:0000256" key="6">
    <source>
        <dbReference type="ARBA" id="ARBA00022989"/>
    </source>
</evidence>
<dbReference type="Pfam" id="PF01554">
    <property type="entry name" value="MatE"/>
    <property type="match status" value="2"/>
</dbReference>
<evidence type="ECO:0000256" key="5">
    <source>
        <dbReference type="ARBA" id="ARBA00022692"/>
    </source>
</evidence>
<keyword evidence="8 10" id="KW-0472">Membrane</keyword>
<evidence type="ECO:0000256" key="1">
    <source>
        <dbReference type="ARBA" id="ARBA00004429"/>
    </source>
</evidence>
<comment type="subcellular location">
    <subcellularLocation>
        <location evidence="1">Cell inner membrane</location>
        <topology evidence="1">Multi-pass membrane protein</topology>
    </subcellularLocation>
</comment>
<evidence type="ECO:0000256" key="7">
    <source>
        <dbReference type="ARBA" id="ARBA00023065"/>
    </source>
</evidence>
<dbReference type="GO" id="GO:0006811">
    <property type="term" value="P:monoatomic ion transport"/>
    <property type="evidence" value="ECO:0007669"/>
    <property type="project" value="UniProtKB-KW"/>
</dbReference>
<dbReference type="InterPro" id="IPR050222">
    <property type="entry name" value="MATE_MdtK"/>
</dbReference>
<evidence type="ECO:0000256" key="3">
    <source>
        <dbReference type="ARBA" id="ARBA00022449"/>
    </source>
</evidence>
<feature type="transmembrane region" description="Helical" evidence="10">
    <location>
        <begin position="21"/>
        <end position="43"/>
    </location>
</feature>
<keyword evidence="2" id="KW-0813">Transport</keyword>
<accession>A0A918KPJ6</accession>
<evidence type="ECO:0000313" key="11">
    <source>
        <dbReference type="EMBL" id="GGX71045.1"/>
    </source>
</evidence>
<dbReference type="CDD" id="cd13131">
    <property type="entry name" value="MATE_NorM_like"/>
    <property type="match status" value="1"/>
</dbReference>
<evidence type="ECO:0000256" key="2">
    <source>
        <dbReference type="ARBA" id="ARBA00022448"/>
    </source>
</evidence>
<dbReference type="EMBL" id="BMYV01000002">
    <property type="protein sequence ID" value="GGX71045.1"/>
    <property type="molecule type" value="Genomic_DNA"/>
</dbReference>
<dbReference type="GO" id="GO:0015297">
    <property type="term" value="F:antiporter activity"/>
    <property type="evidence" value="ECO:0007669"/>
    <property type="project" value="UniProtKB-KW"/>
</dbReference>
<reference evidence="11 12" key="1">
    <citation type="journal article" date="2014" name="Int. J. Syst. Evol. Microbiol.">
        <title>Complete genome sequence of Corynebacterium casei LMG S-19264T (=DSM 44701T), isolated from a smear-ripened cheese.</title>
        <authorList>
            <consortium name="US DOE Joint Genome Institute (JGI-PGF)"/>
            <person name="Walter F."/>
            <person name="Albersmeier A."/>
            <person name="Kalinowski J."/>
            <person name="Ruckert C."/>
        </authorList>
    </citation>
    <scope>NUCLEOTIDE SEQUENCE [LARGE SCALE GENOMIC DNA]</scope>
    <source>
        <strain evidence="11 12">KCTC 23968</strain>
    </source>
</reference>
<keyword evidence="4" id="KW-1003">Cell membrane</keyword>
<protein>
    <recommendedName>
        <fullName evidence="9">Multidrug-efflux transporter</fullName>
    </recommendedName>
</protein>
<sequence>MSDKSTSMKAILPETWGGEMRALLTIGIPMALAQLVQFSPYIADTLMIGRIGPTEIAAAAIGSVLYFLLWMLANGPISAVTPLVSQALGRHSGERKDVRRTVRMSVWACFLMMPLIIGLLLLTEPIMIFAGQDPEVAALAQSYVLVLAPGLPFTLAVMSLRNFLASIERTIVPFLLVASSALVNVLLNWVLIFGNLGAPALGLIGAGIASSIACIYSFFAFVTYIKWDSKARSFDLFSNLWHPDWDRMRDLLRLGWPISVTVTFEGMLFNAGVLIAGAVGVIEQAGFQIALNAASTAFMMPYGLAMAGAVRIGLARGAGNNGAERRAATTTILASVLAIGIFAVPVAFVPEIVAAFYFNMDAVDTRPVFEYVVIFLPLAAGFMFFDAVQVACNQLLRGLADVKWPMIITGISYWMIGFPVAYYTALHTDIGAKGIWYGLMAGLIAAFIGLGIRLWLQIRRPSHT</sequence>
<dbReference type="GO" id="GO:0042910">
    <property type="term" value="F:xenobiotic transmembrane transporter activity"/>
    <property type="evidence" value="ECO:0007669"/>
    <property type="project" value="InterPro"/>
</dbReference>
<dbReference type="PANTHER" id="PTHR43298">
    <property type="entry name" value="MULTIDRUG RESISTANCE PROTEIN NORM-RELATED"/>
    <property type="match status" value="1"/>
</dbReference>
<evidence type="ECO:0000256" key="10">
    <source>
        <dbReference type="SAM" id="Phobius"/>
    </source>
</evidence>
<feature type="transmembrane region" description="Helical" evidence="10">
    <location>
        <begin position="63"/>
        <end position="84"/>
    </location>
</feature>
<feature type="transmembrane region" description="Helical" evidence="10">
    <location>
        <begin position="136"/>
        <end position="160"/>
    </location>
</feature>
<keyword evidence="6 10" id="KW-1133">Transmembrane helix</keyword>
<keyword evidence="5 10" id="KW-0812">Transmembrane</keyword>
<feature type="transmembrane region" description="Helical" evidence="10">
    <location>
        <begin position="254"/>
        <end position="279"/>
    </location>
</feature>